<keyword evidence="2" id="KW-0812">Transmembrane</keyword>
<evidence type="ECO:0000256" key="1">
    <source>
        <dbReference type="SAM" id="Coils"/>
    </source>
</evidence>
<keyword evidence="2" id="KW-0472">Membrane</keyword>
<proteinExistence type="predicted"/>
<keyword evidence="4" id="KW-1185">Reference proteome</keyword>
<organism evidence="3">
    <name type="scientific">Blastocystis hominis</name>
    <dbReference type="NCBI Taxonomy" id="12968"/>
    <lineage>
        <taxon>Eukaryota</taxon>
        <taxon>Sar</taxon>
        <taxon>Stramenopiles</taxon>
        <taxon>Bigyra</taxon>
        <taxon>Opalozoa</taxon>
        <taxon>Opalinata</taxon>
        <taxon>Blastocystidae</taxon>
        <taxon>Blastocystis</taxon>
    </lineage>
</organism>
<dbReference type="GeneID" id="24920119"/>
<name>D8M4R1_BLAHO</name>
<reference evidence="3" key="1">
    <citation type="submission" date="2010-02" db="EMBL/GenBank/DDBJ databases">
        <title>Sequencing and annotation of the Blastocystis hominis genome.</title>
        <authorList>
            <person name="Wincker P."/>
        </authorList>
    </citation>
    <scope>NUCLEOTIDE SEQUENCE</scope>
    <source>
        <strain evidence="3">Singapore isolate B</strain>
    </source>
</reference>
<dbReference type="AlphaFoldDB" id="D8M4R1"/>
<feature type="transmembrane region" description="Helical" evidence="2">
    <location>
        <begin position="60"/>
        <end position="82"/>
    </location>
</feature>
<dbReference type="EMBL" id="FN668654">
    <property type="protein sequence ID" value="CBK23050.2"/>
    <property type="molecule type" value="Genomic_DNA"/>
</dbReference>
<evidence type="ECO:0000256" key="2">
    <source>
        <dbReference type="SAM" id="Phobius"/>
    </source>
</evidence>
<keyword evidence="1" id="KW-0175">Coiled coil</keyword>
<gene>
    <name evidence="3" type="ORF">GSBLH_T00002992001</name>
</gene>
<dbReference type="Proteomes" id="UP000008312">
    <property type="component" value="Unassembled WGS sequence"/>
</dbReference>
<accession>D8M4R1</accession>
<keyword evidence="2" id="KW-1133">Transmembrane helix</keyword>
<sequence length="107" mass="12118">METKQEVLNLFWSSLDFRDYNSDIEKDRRFLTRAKDILEYMVDNIHRNRMWNNVGAVANGLAALISPIALINLAVGGVNLLASSSLKELEQKLTALKNKADELLNNL</sequence>
<feature type="coiled-coil region" evidence="1">
    <location>
        <begin position="79"/>
        <end position="106"/>
    </location>
</feature>
<evidence type="ECO:0000313" key="3">
    <source>
        <dbReference type="EMBL" id="CBK23050.2"/>
    </source>
</evidence>
<dbReference type="RefSeq" id="XP_012897098.1">
    <property type="nucleotide sequence ID" value="XM_013041644.1"/>
</dbReference>
<evidence type="ECO:0000313" key="4">
    <source>
        <dbReference type="Proteomes" id="UP000008312"/>
    </source>
</evidence>
<dbReference type="InParanoid" id="D8M4R1"/>
<protein>
    <submittedName>
        <fullName evidence="3">Uncharacterized protein</fullName>
    </submittedName>
</protein>